<evidence type="ECO:0000313" key="4">
    <source>
        <dbReference type="EMBL" id="KAK9393698.1"/>
    </source>
</evidence>
<dbReference type="Proteomes" id="UP001474421">
    <property type="component" value="Unassembled WGS sequence"/>
</dbReference>
<dbReference type="GO" id="GO:0005737">
    <property type="term" value="C:cytoplasm"/>
    <property type="evidence" value="ECO:0007669"/>
    <property type="project" value="TreeGrafter"/>
</dbReference>
<feature type="domain" description="PIH1D1/2/3 CS-like" evidence="3">
    <location>
        <begin position="124"/>
        <end position="219"/>
    </location>
</feature>
<dbReference type="Pfam" id="PF18201">
    <property type="entry name" value="PIH1_CS"/>
    <property type="match status" value="1"/>
</dbReference>
<dbReference type="EMBL" id="JAOTOJ010000013">
    <property type="protein sequence ID" value="KAK9393698.1"/>
    <property type="molecule type" value="Genomic_DNA"/>
</dbReference>
<dbReference type="InterPro" id="IPR026697">
    <property type="entry name" value="DNAAF6"/>
</dbReference>
<reference evidence="4 5" key="1">
    <citation type="journal article" date="2024" name="Proc. Natl. Acad. Sci. U.S.A.">
        <title>The genetic regulatory architecture and epigenomic basis for age-related changes in rattlesnake venom.</title>
        <authorList>
            <person name="Hogan M.P."/>
            <person name="Holding M.L."/>
            <person name="Nystrom G.S."/>
            <person name="Colston T.J."/>
            <person name="Bartlett D.A."/>
            <person name="Mason A.J."/>
            <person name="Ellsworth S.A."/>
            <person name="Rautsaw R.M."/>
            <person name="Lawrence K.C."/>
            <person name="Strickland J.L."/>
            <person name="He B."/>
            <person name="Fraser P."/>
            <person name="Margres M.J."/>
            <person name="Gilbert D.M."/>
            <person name="Gibbs H.L."/>
            <person name="Parkinson C.L."/>
            <person name="Rokyta D.R."/>
        </authorList>
    </citation>
    <scope>NUCLEOTIDE SEQUENCE [LARGE SCALE GENOMIC DNA]</scope>
    <source>
        <strain evidence="4">DRR0105</strain>
    </source>
</reference>
<dbReference type="GO" id="GO:0030317">
    <property type="term" value="P:flagellated sperm motility"/>
    <property type="evidence" value="ECO:0007669"/>
    <property type="project" value="TreeGrafter"/>
</dbReference>
<dbReference type="GO" id="GO:0045505">
    <property type="term" value="F:dynein intermediate chain binding"/>
    <property type="evidence" value="ECO:0007669"/>
    <property type="project" value="TreeGrafter"/>
</dbReference>
<organism evidence="4 5">
    <name type="scientific">Crotalus adamanteus</name>
    <name type="common">Eastern diamondback rattlesnake</name>
    <dbReference type="NCBI Taxonomy" id="8729"/>
    <lineage>
        <taxon>Eukaryota</taxon>
        <taxon>Metazoa</taxon>
        <taxon>Chordata</taxon>
        <taxon>Craniata</taxon>
        <taxon>Vertebrata</taxon>
        <taxon>Euteleostomi</taxon>
        <taxon>Lepidosauria</taxon>
        <taxon>Squamata</taxon>
        <taxon>Bifurcata</taxon>
        <taxon>Unidentata</taxon>
        <taxon>Episquamata</taxon>
        <taxon>Toxicofera</taxon>
        <taxon>Serpentes</taxon>
        <taxon>Colubroidea</taxon>
        <taxon>Viperidae</taxon>
        <taxon>Crotalinae</taxon>
        <taxon>Crotalus</taxon>
    </lineage>
</organism>
<comment type="similarity">
    <text evidence="1">Belongs to the PIH1 family.</text>
</comment>
<proteinExistence type="inferred from homology"/>
<gene>
    <name evidence="4" type="ORF">NXF25_016150</name>
</gene>
<evidence type="ECO:0000256" key="2">
    <source>
        <dbReference type="SAM" id="MobiDB-lite"/>
    </source>
</evidence>
<feature type="compositionally biased region" description="Low complexity" evidence="2">
    <location>
        <begin position="17"/>
        <end position="34"/>
    </location>
</feature>
<dbReference type="PANTHER" id="PTHR21083">
    <property type="entry name" value="TWISTER"/>
    <property type="match status" value="1"/>
</dbReference>
<name>A0AAW1AV92_CROAD</name>
<evidence type="ECO:0000256" key="1">
    <source>
        <dbReference type="ARBA" id="ARBA00008511"/>
    </source>
</evidence>
<sequence>MAAPAPLSADSLLALTGLLSSGSGNGDSADAAQGPAGDRSGPGSIGPPKAGGASGESAGAEGRERGPACPQPARRLPEAAEAPLRAPSLPTAAPQPPEEGKAIWSAEEVTEGNTGDASWDPREQPEYEIVFKQQVRAEDLFLGMSRKDPSTACCEDMLIKIKLPDTKASDITLDIQEKLLDFRSPQKRLLLHLPHPVDTTNGKARFLSEQATLEVTLRMKRELDFINFA</sequence>
<feature type="compositionally biased region" description="Low complexity" evidence="2">
    <location>
        <begin position="46"/>
        <end position="60"/>
    </location>
</feature>
<feature type="region of interest" description="Disordered" evidence="2">
    <location>
        <begin position="17"/>
        <end position="99"/>
    </location>
</feature>
<feature type="compositionally biased region" description="Low complexity" evidence="2">
    <location>
        <begin position="79"/>
        <end position="90"/>
    </location>
</feature>
<dbReference type="GO" id="GO:0070286">
    <property type="term" value="P:axonemal dynein complex assembly"/>
    <property type="evidence" value="ECO:0007669"/>
    <property type="project" value="InterPro"/>
</dbReference>
<keyword evidence="5" id="KW-1185">Reference proteome</keyword>
<dbReference type="InterPro" id="IPR041442">
    <property type="entry name" value="PIH1D1/2/3_CS-like"/>
</dbReference>
<accession>A0AAW1AV92</accession>
<dbReference type="PANTHER" id="PTHR21083:SF0">
    <property type="entry name" value="DYNEIN AXONEMAL ASSEMBLY FACTOR 6"/>
    <property type="match status" value="1"/>
</dbReference>
<dbReference type="AlphaFoldDB" id="A0AAW1AV92"/>
<dbReference type="GO" id="GO:0051087">
    <property type="term" value="F:protein-folding chaperone binding"/>
    <property type="evidence" value="ECO:0007669"/>
    <property type="project" value="InterPro"/>
</dbReference>
<comment type="caution">
    <text evidence="4">The sequence shown here is derived from an EMBL/GenBank/DDBJ whole genome shotgun (WGS) entry which is preliminary data.</text>
</comment>
<evidence type="ECO:0000259" key="3">
    <source>
        <dbReference type="Pfam" id="PF18201"/>
    </source>
</evidence>
<protein>
    <submittedName>
        <fullName evidence="4">Protein PIH1D3</fullName>
    </submittedName>
</protein>
<evidence type="ECO:0000313" key="5">
    <source>
        <dbReference type="Proteomes" id="UP001474421"/>
    </source>
</evidence>